<dbReference type="Proteomes" id="UP001286456">
    <property type="component" value="Unassembled WGS sequence"/>
</dbReference>
<dbReference type="CDD" id="cd07323">
    <property type="entry name" value="LAM"/>
    <property type="match status" value="1"/>
</dbReference>
<keyword evidence="1 2" id="KW-0694">RNA-binding</keyword>
<feature type="compositionally biased region" description="Basic and acidic residues" evidence="3">
    <location>
        <begin position="296"/>
        <end position="312"/>
    </location>
</feature>
<dbReference type="GO" id="GO:0048255">
    <property type="term" value="P:mRNA stabilization"/>
    <property type="evidence" value="ECO:0007669"/>
    <property type="project" value="InterPro"/>
</dbReference>
<proteinExistence type="predicted"/>
<feature type="compositionally biased region" description="Low complexity" evidence="3">
    <location>
        <begin position="196"/>
        <end position="214"/>
    </location>
</feature>
<dbReference type="PROSITE" id="PS50961">
    <property type="entry name" value="HTH_LA"/>
    <property type="match status" value="1"/>
</dbReference>
<dbReference type="InterPro" id="IPR036390">
    <property type="entry name" value="WH_DNA-bd_sf"/>
</dbReference>
<comment type="caution">
    <text evidence="5">The sequence shown here is derived from an EMBL/GenBank/DDBJ whole genome shotgun (WGS) entry which is preliminary data.</text>
</comment>
<dbReference type="SMART" id="SM00684">
    <property type="entry name" value="DM15"/>
    <property type="match status" value="1"/>
</dbReference>
<dbReference type="AlphaFoldDB" id="A0AAE0J428"/>
<dbReference type="InterPro" id="IPR045180">
    <property type="entry name" value="La_dom_prot"/>
</dbReference>
<dbReference type="SMART" id="SM00715">
    <property type="entry name" value="LA"/>
    <property type="match status" value="1"/>
</dbReference>
<feature type="compositionally biased region" description="Polar residues" evidence="3">
    <location>
        <begin position="42"/>
        <end position="56"/>
    </location>
</feature>
<evidence type="ECO:0000256" key="2">
    <source>
        <dbReference type="PROSITE-ProRule" id="PRU00332"/>
    </source>
</evidence>
<feature type="compositionally biased region" description="Basic and acidic residues" evidence="3">
    <location>
        <begin position="493"/>
        <end position="502"/>
    </location>
</feature>
<dbReference type="Gene3D" id="1.10.10.10">
    <property type="entry name" value="Winged helix-like DNA-binding domain superfamily/Winged helix DNA-binding domain"/>
    <property type="match status" value="1"/>
</dbReference>
<dbReference type="InterPro" id="IPR036388">
    <property type="entry name" value="WH-like_DNA-bd_sf"/>
</dbReference>
<dbReference type="GO" id="GO:0005737">
    <property type="term" value="C:cytoplasm"/>
    <property type="evidence" value="ECO:0007669"/>
    <property type="project" value="UniProtKB-ARBA"/>
</dbReference>
<feature type="compositionally biased region" description="Polar residues" evidence="3">
    <location>
        <begin position="121"/>
        <end position="131"/>
    </location>
</feature>
<sequence length="1007" mass="107805">MSAVPFSYAQAAKGQAVPHPSPQLSSSSAPPSTSSQAKDEFSGNTSETAPSVVSNDADSRDAGKPTQPGVEAATPNQDPEMISLGASVPSTILASEQISKPSRESDGGSLDLQQRVEGKASRSTSQNSRSNDGTDGRKGRKGKKGRASDKEASNESQREEEKEKEVAKPVILSEAPVPTVNPWMVRQQEQAAKVKSAPVSTSGPASAVSAGSSDSKNRASLGEGDVQNGSLNGVNGDKLQKKSSDSPRGPDQAQRRSNPRGSRANDKDEKSSEALPPVGDAMFWPDPKAAASTEDVSQKPQDKVDRAEKEAQDESNSSKKRWTKIEINPTVVFSTPLPTRGSKPRGGARGGREQNSTRGSNNNGPNAANASAPTAGSVTDKTTSTSGPAGPRSAAARPQESNSAPRATSLSQAAHLPKRSSVDGALSKDVRKLSVSANAEQARDSGADITAPSTKRGGSAREGQQDAGTVGSESGPAPPRTLPHGGASSFHPRAAEFAKDVQHLSNGQPYPREGRGRGNGYRARGGHNGPAHLQQAPFNPNGQYPVHSPYSSRPSPAGHNALYSGQFPAYVQPSRGRGGKWGGSGQGSGRNGSNGASFAPKLPQGNEYVPQYPVPYQVNPMYDQLVQQVRAQVEYYFCLDNLLKDHYLRQHMDDQGFVRLDVIAGFRRVQEMTTEPSIIHSACAGSELIDFVAGEDHVLRLRARGHFEVFILAQSERVPEARNAGPATFQLVRDVVRDVYHTPIVPQAYPATSPTGMYPVFTEEQMFQQGFANGAQYHTSANGHQYGAETQLSANVPEYNPLSSPLTLEGIANFSDSQVESLVVVGRKSETSSGANGVHQNGSNGILGTTEVPTVNGEPVNGTIGEQPEIGLVWVVAESSDPASEQLEHRPYTEVRQAALDRRQNANPGEIPKEMQMLYDFWASMLLKNFNAKVYREFRELALEDASRQIPSKDGLKSLLRFYHTLCKTDAQKPWFPGRAPLEIFQLHYQEALDLERTNGTETEATN</sequence>
<accession>A0AAE0J428</accession>
<feature type="compositionally biased region" description="Polar residues" evidence="3">
    <location>
        <begin position="399"/>
        <end position="412"/>
    </location>
</feature>
<keyword evidence="6" id="KW-1185">Reference proteome</keyword>
<dbReference type="PANTHER" id="PTHR22792">
    <property type="entry name" value="LUPUS LA PROTEIN-RELATED"/>
    <property type="match status" value="1"/>
</dbReference>
<dbReference type="InterPro" id="IPR006607">
    <property type="entry name" value="DM15"/>
</dbReference>
<dbReference type="EMBL" id="JAUEPO010000001">
    <property type="protein sequence ID" value="KAK3336518.1"/>
    <property type="molecule type" value="Genomic_DNA"/>
</dbReference>
<name>A0AAE0J428_9PEZI</name>
<reference evidence="5" key="1">
    <citation type="journal article" date="2023" name="Mol. Phylogenet. Evol.">
        <title>Genome-scale phylogeny and comparative genomics of the fungal order Sordariales.</title>
        <authorList>
            <person name="Hensen N."/>
            <person name="Bonometti L."/>
            <person name="Westerberg I."/>
            <person name="Brannstrom I.O."/>
            <person name="Guillou S."/>
            <person name="Cros-Aarteil S."/>
            <person name="Calhoun S."/>
            <person name="Haridas S."/>
            <person name="Kuo A."/>
            <person name="Mondo S."/>
            <person name="Pangilinan J."/>
            <person name="Riley R."/>
            <person name="LaButti K."/>
            <person name="Andreopoulos B."/>
            <person name="Lipzen A."/>
            <person name="Chen C."/>
            <person name="Yan M."/>
            <person name="Daum C."/>
            <person name="Ng V."/>
            <person name="Clum A."/>
            <person name="Steindorff A."/>
            <person name="Ohm R.A."/>
            <person name="Martin F."/>
            <person name="Silar P."/>
            <person name="Natvig D.O."/>
            <person name="Lalanne C."/>
            <person name="Gautier V."/>
            <person name="Ament-Velasquez S.L."/>
            <person name="Kruys A."/>
            <person name="Hutchinson M.I."/>
            <person name="Powell A.J."/>
            <person name="Barry K."/>
            <person name="Miller A.N."/>
            <person name="Grigoriev I.V."/>
            <person name="Debuchy R."/>
            <person name="Gladieux P."/>
            <person name="Hiltunen Thoren M."/>
            <person name="Johannesson H."/>
        </authorList>
    </citation>
    <scope>NUCLEOTIDE SEQUENCE</scope>
    <source>
        <strain evidence="5">SMH4131-1</strain>
    </source>
</reference>
<feature type="region of interest" description="Disordered" evidence="3">
    <location>
        <begin position="831"/>
        <end position="858"/>
    </location>
</feature>
<dbReference type="InterPro" id="IPR006630">
    <property type="entry name" value="La_HTH"/>
</dbReference>
<dbReference type="Pfam" id="PF05383">
    <property type="entry name" value="La"/>
    <property type="match status" value="1"/>
</dbReference>
<gene>
    <name evidence="5" type="ORF">B0T19DRAFT_41417</name>
</gene>
<feature type="compositionally biased region" description="Low complexity" evidence="3">
    <location>
        <begin position="359"/>
        <end position="377"/>
    </location>
</feature>
<evidence type="ECO:0000259" key="4">
    <source>
        <dbReference type="PROSITE" id="PS50961"/>
    </source>
</evidence>
<feature type="compositionally biased region" description="Polar residues" evidence="3">
    <location>
        <begin position="88"/>
        <end position="100"/>
    </location>
</feature>
<feature type="region of interest" description="Disordered" evidence="3">
    <location>
        <begin position="1"/>
        <end position="604"/>
    </location>
</feature>
<feature type="compositionally biased region" description="Polar residues" evidence="3">
    <location>
        <begin position="831"/>
        <end position="853"/>
    </location>
</feature>
<feature type="domain" description="HTH La-type RNA-binding" evidence="4">
    <location>
        <begin position="619"/>
        <end position="708"/>
    </location>
</feature>
<feature type="compositionally biased region" description="Low complexity" evidence="3">
    <location>
        <begin position="386"/>
        <end position="398"/>
    </location>
</feature>
<protein>
    <recommendedName>
        <fullName evidence="4">HTH La-type RNA-binding domain-containing protein</fullName>
    </recommendedName>
</protein>
<feature type="compositionally biased region" description="Low complexity" evidence="3">
    <location>
        <begin position="22"/>
        <end position="35"/>
    </location>
</feature>
<dbReference type="PANTHER" id="PTHR22792:SF132">
    <property type="entry name" value="LA-RELATED PROTEIN 1"/>
    <property type="match status" value="1"/>
</dbReference>
<feature type="compositionally biased region" description="Basic and acidic residues" evidence="3">
    <location>
        <begin position="146"/>
        <end position="167"/>
    </location>
</feature>
<feature type="compositionally biased region" description="Gly residues" evidence="3">
    <location>
        <begin position="579"/>
        <end position="592"/>
    </location>
</feature>
<dbReference type="Pfam" id="PF21071">
    <property type="entry name" value="LARP1_HEAT"/>
    <property type="match status" value="1"/>
</dbReference>
<dbReference type="SUPFAM" id="SSF46785">
    <property type="entry name" value="Winged helix' DNA-binding domain"/>
    <property type="match status" value="1"/>
</dbReference>
<evidence type="ECO:0000313" key="5">
    <source>
        <dbReference type="EMBL" id="KAK3336518.1"/>
    </source>
</evidence>
<evidence type="ECO:0000313" key="6">
    <source>
        <dbReference type="Proteomes" id="UP001286456"/>
    </source>
</evidence>
<feature type="compositionally biased region" description="Basic and acidic residues" evidence="3">
    <location>
        <begin position="263"/>
        <end position="272"/>
    </location>
</feature>
<evidence type="ECO:0000256" key="1">
    <source>
        <dbReference type="ARBA" id="ARBA00022884"/>
    </source>
</evidence>
<evidence type="ECO:0000256" key="3">
    <source>
        <dbReference type="SAM" id="MobiDB-lite"/>
    </source>
</evidence>
<reference evidence="5" key="2">
    <citation type="submission" date="2023-06" db="EMBL/GenBank/DDBJ databases">
        <authorList>
            <consortium name="Lawrence Berkeley National Laboratory"/>
            <person name="Haridas S."/>
            <person name="Hensen N."/>
            <person name="Bonometti L."/>
            <person name="Westerberg I."/>
            <person name="Brannstrom I.O."/>
            <person name="Guillou S."/>
            <person name="Cros-Aarteil S."/>
            <person name="Calhoun S."/>
            <person name="Kuo A."/>
            <person name="Mondo S."/>
            <person name="Pangilinan J."/>
            <person name="Riley R."/>
            <person name="Labutti K."/>
            <person name="Andreopoulos B."/>
            <person name="Lipzen A."/>
            <person name="Chen C."/>
            <person name="Yanf M."/>
            <person name="Daum C."/>
            <person name="Ng V."/>
            <person name="Clum A."/>
            <person name="Steindorff A."/>
            <person name="Ohm R."/>
            <person name="Martin F."/>
            <person name="Silar P."/>
            <person name="Natvig D."/>
            <person name="Lalanne C."/>
            <person name="Gautier V."/>
            <person name="Ament-Velasquez S.L."/>
            <person name="Kruys A."/>
            <person name="Hutchinson M.I."/>
            <person name="Powell A.J."/>
            <person name="Barry K."/>
            <person name="Miller A.N."/>
            <person name="Grigoriev I.V."/>
            <person name="Debuchy R."/>
            <person name="Gladieux P."/>
            <person name="Thoren M.H."/>
            <person name="Johannesson H."/>
        </authorList>
    </citation>
    <scope>NUCLEOTIDE SEQUENCE</scope>
    <source>
        <strain evidence="5">SMH4131-1</strain>
    </source>
</reference>
<organism evidence="5 6">
    <name type="scientific">Cercophora scortea</name>
    <dbReference type="NCBI Taxonomy" id="314031"/>
    <lineage>
        <taxon>Eukaryota</taxon>
        <taxon>Fungi</taxon>
        <taxon>Dikarya</taxon>
        <taxon>Ascomycota</taxon>
        <taxon>Pezizomycotina</taxon>
        <taxon>Sordariomycetes</taxon>
        <taxon>Sordariomycetidae</taxon>
        <taxon>Sordariales</taxon>
        <taxon>Lasiosphaeriaceae</taxon>
        <taxon>Cercophora</taxon>
    </lineage>
</organism>
<dbReference type="GO" id="GO:0000339">
    <property type="term" value="F:RNA cap binding"/>
    <property type="evidence" value="ECO:0007669"/>
    <property type="project" value="InterPro"/>
</dbReference>